<dbReference type="AlphaFoldDB" id="A0AAV7T5M4"/>
<reference evidence="1" key="1">
    <citation type="journal article" date="2022" name="bioRxiv">
        <title>Sequencing and chromosome-scale assembly of the giantPleurodeles waltlgenome.</title>
        <authorList>
            <person name="Brown T."/>
            <person name="Elewa A."/>
            <person name="Iarovenko S."/>
            <person name="Subramanian E."/>
            <person name="Araus A.J."/>
            <person name="Petzold A."/>
            <person name="Susuki M."/>
            <person name="Suzuki K.-i.T."/>
            <person name="Hayashi T."/>
            <person name="Toyoda A."/>
            <person name="Oliveira C."/>
            <person name="Osipova E."/>
            <person name="Leigh N.D."/>
            <person name="Simon A."/>
            <person name="Yun M.H."/>
        </authorList>
    </citation>
    <scope>NUCLEOTIDE SEQUENCE</scope>
    <source>
        <strain evidence="1">20211129_DDA</strain>
        <tissue evidence="1">Liver</tissue>
    </source>
</reference>
<dbReference type="Proteomes" id="UP001066276">
    <property type="component" value="Chromosome 4_1"/>
</dbReference>
<evidence type="ECO:0000313" key="1">
    <source>
        <dbReference type="EMBL" id="KAJ1171401.1"/>
    </source>
</evidence>
<protein>
    <submittedName>
        <fullName evidence="1">Uncharacterized protein</fullName>
    </submittedName>
</protein>
<comment type="caution">
    <text evidence="1">The sequence shown here is derived from an EMBL/GenBank/DDBJ whole genome shotgun (WGS) entry which is preliminary data.</text>
</comment>
<proteinExistence type="predicted"/>
<sequence length="116" mass="12517">MASQMVVFREARLFPGLIAIILHVIAPKGLEGLHRTAGPTSQQCLARSWIQARNLWQSTAIAVGLLSGCVVHRASLVYGPRGGQVSSAASGPKKEVQPQHSMLCDLRCQVVISWES</sequence>
<accession>A0AAV7T5M4</accession>
<keyword evidence="2" id="KW-1185">Reference proteome</keyword>
<dbReference type="EMBL" id="JANPWB010000007">
    <property type="protein sequence ID" value="KAJ1171401.1"/>
    <property type="molecule type" value="Genomic_DNA"/>
</dbReference>
<name>A0AAV7T5M4_PLEWA</name>
<organism evidence="1 2">
    <name type="scientific">Pleurodeles waltl</name>
    <name type="common">Iberian ribbed newt</name>
    <dbReference type="NCBI Taxonomy" id="8319"/>
    <lineage>
        <taxon>Eukaryota</taxon>
        <taxon>Metazoa</taxon>
        <taxon>Chordata</taxon>
        <taxon>Craniata</taxon>
        <taxon>Vertebrata</taxon>
        <taxon>Euteleostomi</taxon>
        <taxon>Amphibia</taxon>
        <taxon>Batrachia</taxon>
        <taxon>Caudata</taxon>
        <taxon>Salamandroidea</taxon>
        <taxon>Salamandridae</taxon>
        <taxon>Pleurodelinae</taxon>
        <taxon>Pleurodeles</taxon>
    </lineage>
</organism>
<gene>
    <name evidence="1" type="ORF">NDU88_003263</name>
</gene>
<evidence type="ECO:0000313" key="2">
    <source>
        <dbReference type="Proteomes" id="UP001066276"/>
    </source>
</evidence>